<evidence type="ECO:0000256" key="2">
    <source>
        <dbReference type="SAM" id="Phobius"/>
    </source>
</evidence>
<comment type="caution">
    <text evidence="3">The sequence shown here is derived from an EMBL/GenBank/DDBJ whole genome shotgun (WGS) entry which is preliminary data.</text>
</comment>
<dbReference type="PANTHER" id="PTHR30441">
    <property type="entry name" value="DUF748 DOMAIN-CONTAINING PROTEIN"/>
    <property type="match status" value="1"/>
</dbReference>
<gene>
    <name evidence="3" type="ORF">DXU93_03935</name>
</gene>
<sequence>MSTNKDKKKKSVFKSILKITGITFLLIILAVVLIPFFFKDEIKDLALKEANKMLKADVAVGDFDLTIFTSFPKMKLSFEDVSVTGRDNFDSLKLVDMKSFEANLDFWSVVNMEDISVRSVSLIEPNIHVKVLESGEANYDIMKSTEEMAEEGTDTTASDFKFSLEYYEIVDGNIIYDDQLGDMYAKIKNVTHSGTGDMTADVIDFETETEIDALTYEMDGIPYLSEVKTDLVMNLLMEYKDGSEKYTLKENELQLNALKLSFDGFYEMFKGYDEMNIKLNADNTSFKDLLSLIPAFYHTGYESMVAKGSMSLNAFVKGKLDDVNYPAWDVAANVSGASIVYPDMPASIDNIKIVGGSTFNGGTNLDDMTVDIDQFKADFVGNSIDANFFMRNPMTDPYMKSKINMNVDLSTLDQVYPMEGEEYTGKLVSDISIEGRMSTLEKEEYDKFNAQGELNLKGFHYASDDLPAPVDIQDMLFEFSPQQLKLSNLNATMGKSDFAMEGEVKNYMDYMFNEGALKGEFKYHSNLLDVDELMPPSTSTEESTSETTEDVPTETSEEAILIPENIDFVLNTSIDKIIYDGMDINAVQGQVVIKDQEAILNDLEMQTLGGRVGMSGKYNTQNKAVPKVEFNYSIKDLDIQELTKNFVTIDKLAPVAKYTSGKISSDFSMTTSLKPSLEPIYNTLAGDGSLFSNRVSITGFEPLEKLADAIQIPKIGQQTLDNINATFEFSEGKVRVKPFDIKMGDIKTNVSGTTSFLQEIDYEMVMNIPKEEIPGEVLRIAEQAIEKAKNIPGFNMKELPNNIPVTALITNTITEPKIKTNMKEKIMELGGDIKGGVQDYVDDKIEEVKDSIKNVVDDKVNEAKEELEKKKQELLDAAQKEADKIKEEGKKLAEKTRAEADKNAQKLIDEAGSNVFKKKAAEVAAKKVREKGEEAAEKIESEANKRADDVMEKAREKANEMKY</sequence>
<name>A0A3E1EZJ0_9FLAO</name>
<keyword evidence="2" id="KW-1133">Transmembrane helix</keyword>
<protein>
    <submittedName>
        <fullName evidence="3">Uncharacterized protein</fullName>
    </submittedName>
</protein>
<dbReference type="InterPro" id="IPR052894">
    <property type="entry name" value="AsmA-related"/>
</dbReference>
<proteinExistence type="predicted"/>
<dbReference type="GO" id="GO:0005886">
    <property type="term" value="C:plasma membrane"/>
    <property type="evidence" value="ECO:0007669"/>
    <property type="project" value="TreeGrafter"/>
</dbReference>
<evidence type="ECO:0000313" key="3">
    <source>
        <dbReference type="EMBL" id="RFC54981.1"/>
    </source>
</evidence>
<keyword evidence="2" id="KW-0812">Transmembrane</keyword>
<feature type="region of interest" description="Disordered" evidence="1">
    <location>
        <begin position="928"/>
        <end position="963"/>
    </location>
</feature>
<keyword evidence="4" id="KW-1185">Reference proteome</keyword>
<organism evidence="3 4">
    <name type="scientific">Brumimicrobium aurantiacum</name>
    <dbReference type="NCBI Taxonomy" id="1737063"/>
    <lineage>
        <taxon>Bacteria</taxon>
        <taxon>Pseudomonadati</taxon>
        <taxon>Bacteroidota</taxon>
        <taxon>Flavobacteriia</taxon>
        <taxon>Flavobacteriales</taxon>
        <taxon>Crocinitomicaceae</taxon>
        <taxon>Brumimicrobium</taxon>
    </lineage>
</organism>
<feature type="compositionally biased region" description="Acidic residues" evidence="1">
    <location>
        <begin position="543"/>
        <end position="557"/>
    </location>
</feature>
<keyword evidence="2" id="KW-0472">Membrane</keyword>
<evidence type="ECO:0000313" key="4">
    <source>
        <dbReference type="Proteomes" id="UP000257127"/>
    </source>
</evidence>
<dbReference type="AlphaFoldDB" id="A0A3E1EZJ0"/>
<evidence type="ECO:0000256" key="1">
    <source>
        <dbReference type="SAM" id="MobiDB-lite"/>
    </source>
</evidence>
<dbReference type="RefSeq" id="WP_116879960.1">
    <property type="nucleotide sequence ID" value="NZ_QURB01000002.1"/>
</dbReference>
<reference evidence="3 4" key="1">
    <citation type="submission" date="2018-08" db="EMBL/GenBank/DDBJ databases">
        <title>The draft genome squence of Brumimicrobium sp. N62.</title>
        <authorList>
            <person name="Du Z.-J."/>
            <person name="Luo H.-R."/>
        </authorList>
    </citation>
    <scope>NUCLEOTIDE SEQUENCE [LARGE SCALE GENOMIC DNA]</scope>
    <source>
        <strain evidence="3 4">N62</strain>
    </source>
</reference>
<feature type="transmembrane region" description="Helical" evidence="2">
    <location>
        <begin position="12"/>
        <end position="38"/>
    </location>
</feature>
<feature type="region of interest" description="Disordered" evidence="1">
    <location>
        <begin position="532"/>
        <end position="557"/>
    </location>
</feature>
<dbReference type="EMBL" id="QURB01000002">
    <property type="protein sequence ID" value="RFC54981.1"/>
    <property type="molecule type" value="Genomic_DNA"/>
</dbReference>
<dbReference type="PANTHER" id="PTHR30441:SF8">
    <property type="entry name" value="DUF748 DOMAIN-CONTAINING PROTEIN"/>
    <property type="match status" value="1"/>
</dbReference>
<dbReference type="GO" id="GO:0090313">
    <property type="term" value="P:regulation of protein targeting to membrane"/>
    <property type="evidence" value="ECO:0007669"/>
    <property type="project" value="TreeGrafter"/>
</dbReference>
<accession>A0A3E1EZJ0</accession>
<dbReference type="Proteomes" id="UP000257127">
    <property type="component" value="Unassembled WGS sequence"/>
</dbReference>
<dbReference type="OrthoDB" id="596403at2"/>